<dbReference type="InterPro" id="IPR024029">
    <property type="entry name" value="Pyridox_Oxase_FMN-dep"/>
</dbReference>
<dbReference type="Proteomes" id="UP000291144">
    <property type="component" value="Unassembled WGS sequence"/>
</dbReference>
<dbReference type="Pfam" id="PF01243">
    <property type="entry name" value="PNPOx_N"/>
    <property type="match status" value="1"/>
</dbReference>
<dbReference type="OrthoDB" id="9790331at2"/>
<protein>
    <submittedName>
        <fullName evidence="2">Pyridoxamine 5'-phosphate oxidase family protein</fullName>
    </submittedName>
</protein>
<keyword evidence="3" id="KW-1185">Reference proteome</keyword>
<evidence type="ECO:0000313" key="3">
    <source>
        <dbReference type="Proteomes" id="UP000291144"/>
    </source>
</evidence>
<dbReference type="SUPFAM" id="SSF50475">
    <property type="entry name" value="FMN-binding split barrel"/>
    <property type="match status" value="1"/>
</dbReference>
<proteinExistence type="predicted"/>
<dbReference type="InterPro" id="IPR011576">
    <property type="entry name" value="Pyridox_Oxase_N"/>
</dbReference>
<accession>A0A4R0KZ82</accession>
<dbReference type="EMBL" id="SJKB01000002">
    <property type="protein sequence ID" value="TCC64716.1"/>
    <property type="molecule type" value="Genomic_DNA"/>
</dbReference>
<organism evidence="2 3">
    <name type="scientific">Kribbella pittospori</name>
    <dbReference type="NCBI Taxonomy" id="722689"/>
    <lineage>
        <taxon>Bacteria</taxon>
        <taxon>Bacillati</taxon>
        <taxon>Actinomycetota</taxon>
        <taxon>Actinomycetes</taxon>
        <taxon>Propionibacteriales</taxon>
        <taxon>Kribbellaceae</taxon>
        <taxon>Kribbella</taxon>
    </lineage>
</organism>
<dbReference type="PANTHER" id="PTHR42815">
    <property type="entry name" value="FAD-BINDING, PUTATIVE (AFU_ORTHOLOGUE AFUA_6G07600)-RELATED"/>
    <property type="match status" value="1"/>
</dbReference>
<comment type="caution">
    <text evidence="2">The sequence shown here is derived from an EMBL/GenBank/DDBJ whole genome shotgun (WGS) entry which is preliminary data.</text>
</comment>
<dbReference type="AlphaFoldDB" id="A0A4R0KZ82"/>
<dbReference type="PANTHER" id="PTHR42815:SF2">
    <property type="entry name" value="FAD-BINDING, PUTATIVE (AFU_ORTHOLOGUE AFUA_6G07600)-RELATED"/>
    <property type="match status" value="1"/>
</dbReference>
<dbReference type="Gene3D" id="2.30.110.10">
    <property type="entry name" value="Electron Transport, Fmn-binding Protein, Chain A"/>
    <property type="match status" value="1"/>
</dbReference>
<evidence type="ECO:0000313" key="2">
    <source>
        <dbReference type="EMBL" id="TCC64716.1"/>
    </source>
</evidence>
<dbReference type="NCBIfam" id="TIGR04025">
    <property type="entry name" value="PPOX_FMN_DR2398"/>
    <property type="match status" value="1"/>
</dbReference>
<feature type="domain" description="Pyridoxamine 5'-phosphate oxidase N-terminal" evidence="1">
    <location>
        <begin position="32"/>
        <end position="152"/>
    </location>
</feature>
<reference evidence="2 3" key="1">
    <citation type="submission" date="2019-02" db="EMBL/GenBank/DDBJ databases">
        <title>Kribbella capetownensis sp. nov. and Kribbella speibonae sp. nov., isolated from soil.</title>
        <authorList>
            <person name="Curtis S.M."/>
            <person name="Norton I."/>
            <person name="Everest G.J."/>
            <person name="Meyers P.R."/>
        </authorList>
    </citation>
    <scope>NUCLEOTIDE SEQUENCE [LARGE SCALE GENOMIC DNA]</scope>
    <source>
        <strain evidence="2 3">NRRL B-24813</strain>
    </source>
</reference>
<gene>
    <name evidence="2" type="ORF">E0H73_10150</name>
</gene>
<name>A0A4R0KZ82_9ACTN</name>
<dbReference type="InterPro" id="IPR012349">
    <property type="entry name" value="Split_barrel_FMN-bd"/>
</dbReference>
<evidence type="ECO:0000259" key="1">
    <source>
        <dbReference type="Pfam" id="PF01243"/>
    </source>
</evidence>
<sequence>MEPFTPITSVEQLEAYGVPTPMIRDKVIDTLQDVHRLWIAATSLVFVATSSADGRCDVSPKGDPAGFVRVLSPTRLAIPERPGNRRMDGFHNILENPHAGLVLVIPGRGDTLRINGRAQLVTDLPDFDDLVIKGHRPSLALLVDVEEVFFHCPKAFRRSHTWTPDTWQPTAAPPPPEIALSLWRKGEPADEVHRIYDALAHEDLYAANPPNPVEPPQPT</sequence>
<dbReference type="RefSeq" id="WP_131353219.1">
    <property type="nucleotide sequence ID" value="NZ_SJKB01000002.1"/>
</dbReference>